<feature type="non-terminal residue" evidence="1">
    <location>
        <position position="94"/>
    </location>
</feature>
<accession>A0A6G1K9W5</accession>
<evidence type="ECO:0000313" key="2">
    <source>
        <dbReference type="Proteomes" id="UP000799428"/>
    </source>
</evidence>
<evidence type="ECO:0000313" key="1">
    <source>
        <dbReference type="EMBL" id="KAF2709560.1"/>
    </source>
</evidence>
<protein>
    <submittedName>
        <fullName evidence="1">Uncharacterized protein</fullName>
    </submittedName>
</protein>
<gene>
    <name evidence="1" type="ORF">K504DRAFT_379261</name>
</gene>
<reference evidence="1" key="1">
    <citation type="journal article" date="2020" name="Stud. Mycol.">
        <title>101 Dothideomycetes genomes: a test case for predicting lifestyles and emergence of pathogens.</title>
        <authorList>
            <person name="Haridas S."/>
            <person name="Albert R."/>
            <person name="Binder M."/>
            <person name="Bloem J."/>
            <person name="Labutti K."/>
            <person name="Salamov A."/>
            <person name="Andreopoulos B."/>
            <person name="Baker S."/>
            <person name="Barry K."/>
            <person name="Bills G."/>
            <person name="Bluhm B."/>
            <person name="Cannon C."/>
            <person name="Castanera R."/>
            <person name="Culley D."/>
            <person name="Daum C."/>
            <person name="Ezra D."/>
            <person name="Gonzalez J."/>
            <person name="Henrissat B."/>
            <person name="Kuo A."/>
            <person name="Liang C."/>
            <person name="Lipzen A."/>
            <person name="Lutzoni F."/>
            <person name="Magnuson J."/>
            <person name="Mondo S."/>
            <person name="Nolan M."/>
            <person name="Ohm R."/>
            <person name="Pangilinan J."/>
            <person name="Park H.-J."/>
            <person name="Ramirez L."/>
            <person name="Alfaro M."/>
            <person name="Sun H."/>
            <person name="Tritt A."/>
            <person name="Yoshinaga Y."/>
            <person name="Zwiers L.-H."/>
            <person name="Turgeon B."/>
            <person name="Goodwin S."/>
            <person name="Spatafora J."/>
            <person name="Crous P."/>
            <person name="Grigoriev I."/>
        </authorList>
    </citation>
    <scope>NUCLEOTIDE SEQUENCE</scope>
    <source>
        <strain evidence="1">CBS 279.74</strain>
    </source>
</reference>
<organism evidence="1 2">
    <name type="scientific">Pleomassaria siparia CBS 279.74</name>
    <dbReference type="NCBI Taxonomy" id="1314801"/>
    <lineage>
        <taxon>Eukaryota</taxon>
        <taxon>Fungi</taxon>
        <taxon>Dikarya</taxon>
        <taxon>Ascomycota</taxon>
        <taxon>Pezizomycotina</taxon>
        <taxon>Dothideomycetes</taxon>
        <taxon>Pleosporomycetidae</taxon>
        <taxon>Pleosporales</taxon>
        <taxon>Pleomassariaceae</taxon>
        <taxon>Pleomassaria</taxon>
    </lineage>
</organism>
<dbReference type="EMBL" id="MU005770">
    <property type="protein sequence ID" value="KAF2709560.1"/>
    <property type="molecule type" value="Genomic_DNA"/>
</dbReference>
<proteinExistence type="predicted"/>
<dbReference type="AlphaFoldDB" id="A0A6G1K9W5"/>
<sequence>MKGSCGHTLHPSSPDSMKAISCPFCRVSTLLACLSSRTKTWHLYGGPWPEECNNEVAYQRCRENWVSYKKRLVNYMEVLESAAAKEREWEAEHP</sequence>
<dbReference type="Proteomes" id="UP000799428">
    <property type="component" value="Unassembled WGS sequence"/>
</dbReference>
<name>A0A6G1K9W5_9PLEO</name>
<keyword evidence="2" id="KW-1185">Reference proteome</keyword>